<keyword evidence="2" id="KW-1185">Reference proteome</keyword>
<dbReference type="EMBL" id="KE504259">
    <property type="protein sequence ID" value="EPS93728.1"/>
    <property type="molecule type" value="Genomic_DNA"/>
</dbReference>
<dbReference type="STRING" id="743788.S8DRC3"/>
<organism evidence="1 2">
    <name type="scientific">Fomitopsis schrenkii</name>
    <name type="common">Brown rot fungus</name>
    <dbReference type="NCBI Taxonomy" id="2126942"/>
    <lineage>
        <taxon>Eukaryota</taxon>
        <taxon>Fungi</taxon>
        <taxon>Dikarya</taxon>
        <taxon>Basidiomycota</taxon>
        <taxon>Agaricomycotina</taxon>
        <taxon>Agaricomycetes</taxon>
        <taxon>Polyporales</taxon>
        <taxon>Fomitopsis</taxon>
    </lineage>
</organism>
<evidence type="ECO:0000313" key="1">
    <source>
        <dbReference type="EMBL" id="EPS93728.1"/>
    </source>
</evidence>
<gene>
    <name evidence="1" type="ORF">FOMPIDRAFT_1094484</name>
</gene>
<protein>
    <submittedName>
        <fullName evidence="1">Uncharacterized protein</fullName>
    </submittedName>
</protein>
<reference evidence="1 2" key="1">
    <citation type="journal article" date="2012" name="Science">
        <title>The Paleozoic origin of enzymatic lignin decomposition reconstructed from 31 fungal genomes.</title>
        <authorList>
            <person name="Floudas D."/>
            <person name="Binder M."/>
            <person name="Riley R."/>
            <person name="Barry K."/>
            <person name="Blanchette R.A."/>
            <person name="Henrissat B."/>
            <person name="Martinez A.T."/>
            <person name="Otillar R."/>
            <person name="Spatafora J.W."/>
            <person name="Yadav J.S."/>
            <person name="Aerts A."/>
            <person name="Benoit I."/>
            <person name="Boyd A."/>
            <person name="Carlson A."/>
            <person name="Copeland A."/>
            <person name="Coutinho P.M."/>
            <person name="de Vries R.P."/>
            <person name="Ferreira P."/>
            <person name="Findley K."/>
            <person name="Foster B."/>
            <person name="Gaskell J."/>
            <person name="Glotzer D."/>
            <person name="Gorecki P."/>
            <person name="Heitman J."/>
            <person name="Hesse C."/>
            <person name="Hori C."/>
            <person name="Igarashi K."/>
            <person name="Jurgens J.A."/>
            <person name="Kallen N."/>
            <person name="Kersten P."/>
            <person name="Kohler A."/>
            <person name="Kuees U."/>
            <person name="Kumar T.K.A."/>
            <person name="Kuo A."/>
            <person name="LaButti K."/>
            <person name="Larrondo L.F."/>
            <person name="Lindquist E."/>
            <person name="Ling A."/>
            <person name="Lombard V."/>
            <person name="Lucas S."/>
            <person name="Lundell T."/>
            <person name="Martin R."/>
            <person name="McLaughlin D.J."/>
            <person name="Morgenstern I."/>
            <person name="Morin E."/>
            <person name="Murat C."/>
            <person name="Nagy L.G."/>
            <person name="Nolan M."/>
            <person name="Ohm R.A."/>
            <person name="Patyshakuliyeva A."/>
            <person name="Rokas A."/>
            <person name="Ruiz-Duenas F.J."/>
            <person name="Sabat G."/>
            <person name="Salamov A."/>
            <person name="Samejima M."/>
            <person name="Schmutz J."/>
            <person name="Slot J.C."/>
            <person name="St John F."/>
            <person name="Stenlid J."/>
            <person name="Sun H."/>
            <person name="Sun S."/>
            <person name="Syed K."/>
            <person name="Tsang A."/>
            <person name="Wiebenga A."/>
            <person name="Young D."/>
            <person name="Pisabarro A."/>
            <person name="Eastwood D.C."/>
            <person name="Martin F."/>
            <person name="Cullen D."/>
            <person name="Grigoriev I.V."/>
            <person name="Hibbett D.S."/>
        </authorList>
    </citation>
    <scope>NUCLEOTIDE SEQUENCE</scope>
    <source>
        <strain evidence="2">FP-58527</strain>
    </source>
</reference>
<sequence>MFTAVKTVFSRNSELFAGENGDRKVRARKLITKIVNALSASAETGAPMACMYLLGNPDHYTSHKFKPFYWRNYKYEVMKAWTGYVGLTQQMDYIYRPAKYEDVCLYDWIQCAEKTTMSQAKKTALKKTKEIHEKELNVKHEMRDTEPSSQYTVAGSCLPKNESHSDDELLHTNTSATSHPRDVEKNGFVNDFYIDALFLPTHPQHETHVAFMQPQHASYVPNFVGGALPRRDKGNREEYCLVMLMLFKPWRSGASLKCADQTWDSAFSTHEFSTQQNKIMNFFHIRYECNDSRDDFSTKRDLEDSNQIAFDNDDVDNDIDSEDYADIVQSSLTGNDGAIDYDPQWDVLGQKALGRIAQMKLAENIARSSGWLD</sequence>
<feature type="non-terminal residue" evidence="1">
    <location>
        <position position="373"/>
    </location>
</feature>
<dbReference type="InParanoid" id="S8DRC3"/>
<dbReference type="AlphaFoldDB" id="S8DRC3"/>
<dbReference type="OrthoDB" id="3259294at2759"/>
<dbReference type="eggNOG" id="ENOG502SK3Y">
    <property type="taxonomic scope" value="Eukaryota"/>
</dbReference>
<dbReference type="Proteomes" id="UP000015241">
    <property type="component" value="Unassembled WGS sequence"/>
</dbReference>
<dbReference type="HOGENOM" id="CLU_026214_1_0_1"/>
<accession>S8DRC3</accession>
<name>S8DRC3_FOMSC</name>
<evidence type="ECO:0000313" key="2">
    <source>
        <dbReference type="Proteomes" id="UP000015241"/>
    </source>
</evidence>
<proteinExistence type="predicted"/>